<evidence type="ECO:0000256" key="2">
    <source>
        <dbReference type="SAM" id="Phobius"/>
    </source>
</evidence>
<dbReference type="AlphaFoldDB" id="A0A8T2UET3"/>
<dbReference type="OrthoDB" id="1934381at2759"/>
<dbReference type="Proteomes" id="UP000825935">
    <property type="component" value="Chromosome 7"/>
</dbReference>
<protein>
    <submittedName>
        <fullName evidence="3">Uncharacterized protein</fullName>
    </submittedName>
</protein>
<sequence>MIVPSRTPTIDSRSPIVTLTFRGKTFIGVIIDGGSGINLMIHYTMLLLGLKMTKKASFTMTLVYESRVQPLGIVEQVLVLIQKIQFFLSFVVVDVPCMEGGYPLLIGRPWLRHHHALDVWSNDTLLVNAEGHSRQYLYLDDKNGEQHEDNTHSFFIHKEKEVEVEDDQDLLHWIETIDSFTCNGINIIENDEKVETIGLGEPILDHRRGKDKMSRYYQEHPHKGSKSSTGYENL</sequence>
<accession>A0A8T2UET3</accession>
<keyword evidence="2" id="KW-0812">Transmembrane</keyword>
<dbReference type="InterPro" id="IPR021109">
    <property type="entry name" value="Peptidase_aspartic_dom_sf"/>
</dbReference>
<keyword evidence="4" id="KW-1185">Reference proteome</keyword>
<comment type="caution">
    <text evidence="3">The sequence shown here is derived from an EMBL/GenBank/DDBJ whole genome shotgun (WGS) entry which is preliminary data.</text>
</comment>
<keyword evidence="2" id="KW-0472">Membrane</keyword>
<keyword evidence="2" id="KW-1133">Transmembrane helix</keyword>
<evidence type="ECO:0000313" key="4">
    <source>
        <dbReference type="Proteomes" id="UP000825935"/>
    </source>
</evidence>
<proteinExistence type="predicted"/>
<name>A0A8T2UET3_CERRI</name>
<gene>
    <name evidence="3" type="ORF">KP509_07G020200</name>
</gene>
<dbReference type="EMBL" id="CM035412">
    <property type="protein sequence ID" value="KAH7432386.1"/>
    <property type="molecule type" value="Genomic_DNA"/>
</dbReference>
<feature type="transmembrane region" description="Helical" evidence="2">
    <location>
        <begin position="26"/>
        <end position="50"/>
    </location>
</feature>
<evidence type="ECO:0000313" key="3">
    <source>
        <dbReference type="EMBL" id="KAH7432386.1"/>
    </source>
</evidence>
<organism evidence="3 4">
    <name type="scientific">Ceratopteris richardii</name>
    <name type="common">Triangle waterfern</name>
    <dbReference type="NCBI Taxonomy" id="49495"/>
    <lineage>
        <taxon>Eukaryota</taxon>
        <taxon>Viridiplantae</taxon>
        <taxon>Streptophyta</taxon>
        <taxon>Embryophyta</taxon>
        <taxon>Tracheophyta</taxon>
        <taxon>Polypodiopsida</taxon>
        <taxon>Polypodiidae</taxon>
        <taxon>Polypodiales</taxon>
        <taxon>Pteridineae</taxon>
        <taxon>Pteridaceae</taxon>
        <taxon>Parkerioideae</taxon>
        <taxon>Ceratopteris</taxon>
    </lineage>
</organism>
<dbReference type="CDD" id="cd00303">
    <property type="entry name" value="retropepsin_like"/>
    <property type="match status" value="1"/>
</dbReference>
<dbReference type="Gene3D" id="2.40.70.10">
    <property type="entry name" value="Acid Proteases"/>
    <property type="match status" value="1"/>
</dbReference>
<reference evidence="3" key="1">
    <citation type="submission" date="2021-08" db="EMBL/GenBank/DDBJ databases">
        <title>WGS assembly of Ceratopteris richardii.</title>
        <authorList>
            <person name="Marchant D.B."/>
            <person name="Chen G."/>
            <person name="Jenkins J."/>
            <person name="Shu S."/>
            <person name="Leebens-Mack J."/>
            <person name="Grimwood J."/>
            <person name="Schmutz J."/>
            <person name="Soltis P."/>
            <person name="Soltis D."/>
            <person name="Chen Z.-H."/>
        </authorList>
    </citation>
    <scope>NUCLEOTIDE SEQUENCE</scope>
    <source>
        <strain evidence="3">Whitten #5841</strain>
        <tissue evidence="3">Leaf</tissue>
    </source>
</reference>
<evidence type="ECO:0000256" key="1">
    <source>
        <dbReference type="SAM" id="MobiDB-lite"/>
    </source>
</evidence>
<feature type="region of interest" description="Disordered" evidence="1">
    <location>
        <begin position="215"/>
        <end position="234"/>
    </location>
</feature>